<accession>A0A7S1JQS1</accession>
<protein>
    <submittedName>
        <fullName evidence="1">Uncharacterized protein</fullName>
    </submittedName>
</protein>
<organism evidence="1">
    <name type="scientific">Vitrella brassicaformis</name>
    <dbReference type="NCBI Taxonomy" id="1169539"/>
    <lineage>
        <taxon>Eukaryota</taxon>
        <taxon>Sar</taxon>
        <taxon>Alveolata</taxon>
        <taxon>Colpodellida</taxon>
        <taxon>Vitrellaceae</taxon>
        <taxon>Vitrella</taxon>
    </lineage>
</organism>
<dbReference type="AlphaFoldDB" id="A0A7S1JQS1"/>
<gene>
    <name evidence="1" type="ORF">VBRA1451_LOCUS6518</name>
</gene>
<proteinExistence type="predicted"/>
<dbReference type="EMBL" id="HBGB01011382">
    <property type="protein sequence ID" value="CAD9051456.1"/>
    <property type="molecule type" value="Transcribed_RNA"/>
</dbReference>
<sequence length="268" mass="30063">MTSFRTVLRPLCACRGRQCATMLKLRTCLSHRRCASSSVGGEMCDQVFGTERPGFLVHDFCLSFAPEHRQVGFYQWLDEVNRPPVKSAVGCWAVLVWLSKKYDSCGTVDNLHHWLRSFAKLGAKTLLVEPSDAEQQEGVVPEGISESNFHSLPVLACTGHAPESLSRVIPFAVSIISPDYVLRYHEICETHPDAKADVLSKRKGTELLPEALKALPELQDHWKSGRFKYLEAAVCPVCHGVGCHRHVGEIFKRFRKTMRASDDDFLHA</sequence>
<name>A0A7S1JQS1_9ALVE</name>
<reference evidence="1" key="1">
    <citation type="submission" date="2021-01" db="EMBL/GenBank/DDBJ databases">
        <authorList>
            <person name="Corre E."/>
            <person name="Pelletier E."/>
            <person name="Niang G."/>
            <person name="Scheremetjew M."/>
            <person name="Finn R."/>
            <person name="Kale V."/>
            <person name="Holt S."/>
            <person name="Cochrane G."/>
            <person name="Meng A."/>
            <person name="Brown T."/>
            <person name="Cohen L."/>
        </authorList>
    </citation>
    <scope>NUCLEOTIDE SEQUENCE</scope>
    <source>
        <strain evidence="1">CCMP3346</strain>
    </source>
</reference>
<evidence type="ECO:0000313" key="1">
    <source>
        <dbReference type="EMBL" id="CAD9051456.1"/>
    </source>
</evidence>